<organism evidence="1 2">
    <name type="scientific">Saccharopolyspora elongata</name>
    <dbReference type="NCBI Taxonomy" id="2530387"/>
    <lineage>
        <taxon>Bacteria</taxon>
        <taxon>Bacillati</taxon>
        <taxon>Actinomycetota</taxon>
        <taxon>Actinomycetes</taxon>
        <taxon>Pseudonocardiales</taxon>
        <taxon>Pseudonocardiaceae</taxon>
        <taxon>Saccharopolyspora</taxon>
    </lineage>
</organism>
<dbReference type="EMBL" id="SMKW01000034">
    <property type="protein sequence ID" value="TDD44252.1"/>
    <property type="molecule type" value="Genomic_DNA"/>
</dbReference>
<gene>
    <name evidence="1" type="ORF">E1288_24300</name>
</gene>
<reference evidence="1 2" key="1">
    <citation type="submission" date="2019-03" db="EMBL/GenBank/DDBJ databases">
        <title>Draft genome sequences of novel Actinobacteria.</title>
        <authorList>
            <person name="Sahin N."/>
            <person name="Ay H."/>
            <person name="Saygin H."/>
        </authorList>
    </citation>
    <scope>NUCLEOTIDE SEQUENCE [LARGE SCALE GENOMIC DNA]</scope>
    <source>
        <strain evidence="1 2">7K502</strain>
    </source>
</reference>
<name>A0A4R4YLC1_9PSEU</name>
<proteinExistence type="predicted"/>
<accession>A0A4R4YLC1</accession>
<sequence>MFDVFKALAHDFGRLAGSAARHKLLADRDWDVERRVLAGAPAVRVLTSGQQHASIDRAVRLLAAVRCRRAQTTWCTPPIPLRRRAWCRLVTSDRPVAPLALTTSRWRSIPESCTDFAPCARPEKAR</sequence>
<keyword evidence="2" id="KW-1185">Reference proteome</keyword>
<protein>
    <submittedName>
        <fullName evidence="1">Uncharacterized protein</fullName>
    </submittedName>
</protein>
<dbReference type="RefSeq" id="WP_132488814.1">
    <property type="nucleotide sequence ID" value="NZ_SMKW01000034.1"/>
</dbReference>
<comment type="caution">
    <text evidence="1">The sequence shown here is derived from an EMBL/GenBank/DDBJ whole genome shotgun (WGS) entry which is preliminary data.</text>
</comment>
<dbReference type="AlphaFoldDB" id="A0A4R4YLC1"/>
<evidence type="ECO:0000313" key="2">
    <source>
        <dbReference type="Proteomes" id="UP000294947"/>
    </source>
</evidence>
<evidence type="ECO:0000313" key="1">
    <source>
        <dbReference type="EMBL" id="TDD44252.1"/>
    </source>
</evidence>
<dbReference type="Proteomes" id="UP000294947">
    <property type="component" value="Unassembled WGS sequence"/>
</dbReference>